<dbReference type="AlphaFoldDB" id="A0A3B0SEU2"/>
<dbReference type="EMBL" id="UOEE01000272">
    <property type="protein sequence ID" value="VAV99258.1"/>
    <property type="molecule type" value="Genomic_DNA"/>
</dbReference>
<dbReference type="GO" id="GO:0015562">
    <property type="term" value="F:efflux transmembrane transporter activity"/>
    <property type="evidence" value="ECO:0007669"/>
    <property type="project" value="InterPro"/>
</dbReference>
<accession>A0A3B0SEU2</accession>
<dbReference type="InterPro" id="IPR010131">
    <property type="entry name" value="MdtP/NodT-like"/>
</dbReference>
<proteinExistence type="predicted"/>
<dbReference type="PANTHER" id="PTHR30203">
    <property type="entry name" value="OUTER MEMBRANE CATION EFFLUX PROTEIN"/>
    <property type="match status" value="1"/>
</dbReference>
<evidence type="ECO:0000313" key="1">
    <source>
        <dbReference type="EMBL" id="VAV99258.1"/>
    </source>
</evidence>
<feature type="non-terminal residue" evidence="1">
    <location>
        <position position="1"/>
    </location>
</feature>
<dbReference type="Gene3D" id="2.20.200.10">
    <property type="entry name" value="Outer membrane efflux proteins (OEP)"/>
    <property type="match status" value="1"/>
</dbReference>
<protein>
    <submittedName>
        <fullName evidence="1">RND efflux system, outer membrane lipoprotein, NodT family</fullName>
    </submittedName>
</protein>
<gene>
    <name evidence="1" type="ORF">MNBD_ALPHA06-621</name>
</gene>
<dbReference type="Gene3D" id="1.20.1600.10">
    <property type="entry name" value="Outer membrane efflux proteins (OEP)"/>
    <property type="match status" value="1"/>
</dbReference>
<dbReference type="SUPFAM" id="SSF56954">
    <property type="entry name" value="Outer membrane efflux proteins (OEP)"/>
    <property type="match status" value="1"/>
</dbReference>
<keyword evidence="1" id="KW-0449">Lipoprotein</keyword>
<organism evidence="1">
    <name type="scientific">hydrothermal vent metagenome</name>
    <dbReference type="NCBI Taxonomy" id="652676"/>
    <lineage>
        <taxon>unclassified sequences</taxon>
        <taxon>metagenomes</taxon>
        <taxon>ecological metagenomes</taxon>
    </lineage>
</organism>
<feature type="non-terminal residue" evidence="1">
    <location>
        <position position="362"/>
    </location>
</feature>
<dbReference type="InterPro" id="IPR003423">
    <property type="entry name" value="OMP_efflux"/>
</dbReference>
<name>A0A3B0SEU2_9ZZZZ</name>
<sequence length="362" mass="39151">TIFKNASSDWLTDGAVDAAIAKDWSVILQDQTMLALIDEALAYNPSLRSSAERVARSKAILRQSRSSFFPRLDVDASGNARTPLENSGFVDRYSGGLNASWEVDIWGRIRAGIVASQFDLASSKAFYRNAREALIAETARSYVAVIEAKKQRALNQETLSALQGTLRIVDIRHKLGAASRRETVLALSDVASANDSLEVADANVRATSRALEVLLGRYPTASIIVPDIFPDINPAIAAGRPADILRRRPDIRLAENAVQSAFAGVDVQVRTNWPRLTLSSDLSGAGANFGDLFDPASLAFSVGLRLADNLFDGGLTKGRIEVAKSDGRQALAVYGQTVLDAFAEVESQLDAAMVLDRRRNFV</sequence>
<reference evidence="1" key="1">
    <citation type="submission" date="2018-06" db="EMBL/GenBank/DDBJ databases">
        <authorList>
            <person name="Zhirakovskaya E."/>
        </authorList>
    </citation>
    <scope>NUCLEOTIDE SEQUENCE</scope>
</reference>
<dbReference type="Pfam" id="PF02321">
    <property type="entry name" value="OEP"/>
    <property type="match status" value="2"/>
</dbReference>